<dbReference type="EnsemblPlants" id="ORUFI11G02500.1">
    <property type="protein sequence ID" value="ORUFI11G02500.1"/>
    <property type="gene ID" value="ORUFI11G02500"/>
</dbReference>
<dbReference type="eggNOG" id="KOG1584">
    <property type="taxonomic scope" value="Eukaryota"/>
</dbReference>
<dbReference type="SUPFAM" id="SSF52540">
    <property type="entry name" value="P-loop containing nucleoside triphosphate hydrolases"/>
    <property type="match status" value="2"/>
</dbReference>
<dbReference type="InterPro" id="IPR027417">
    <property type="entry name" value="P-loop_NTPase"/>
</dbReference>
<keyword evidence="2 3" id="KW-0808">Transferase</keyword>
<dbReference type="Gene3D" id="3.40.50.300">
    <property type="entry name" value="P-loop containing nucleotide triphosphate hydrolases"/>
    <property type="match status" value="2"/>
</dbReference>
<reference evidence="6" key="1">
    <citation type="submission" date="2013-06" db="EMBL/GenBank/DDBJ databases">
        <authorList>
            <person name="Zhao Q."/>
        </authorList>
    </citation>
    <scope>NUCLEOTIDE SEQUENCE</scope>
    <source>
        <strain evidence="6">cv. W1943</strain>
    </source>
</reference>
<evidence type="ECO:0000313" key="6">
    <source>
        <dbReference type="Proteomes" id="UP000008022"/>
    </source>
</evidence>
<evidence type="ECO:0000256" key="3">
    <source>
        <dbReference type="RuleBase" id="RU361155"/>
    </source>
</evidence>
<dbReference type="Gramene" id="ORUFI11G02500.1">
    <property type="protein sequence ID" value="ORUFI11G02500.1"/>
    <property type="gene ID" value="ORUFI11G02500"/>
</dbReference>
<name>A0A0E0R411_ORYRU</name>
<dbReference type="HOGENOM" id="CLU_027239_0_0_1"/>
<dbReference type="PANTHER" id="PTHR11783">
    <property type="entry name" value="SULFOTRANSFERASE SULT"/>
    <property type="match status" value="1"/>
</dbReference>
<feature type="domain" description="Sulfotransferase" evidence="4">
    <location>
        <begin position="75"/>
        <end position="232"/>
    </location>
</feature>
<accession>A0A0E0R411</accession>
<reference evidence="5" key="2">
    <citation type="submission" date="2015-06" db="UniProtKB">
        <authorList>
            <consortium name="EnsemblPlants"/>
        </authorList>
    </citation>
    <scope>IDENTIFICATION</scope>
</reference>
<evidence type="ECO:0000313" key="5">
    <source>
        <dbReference type="EnsemblPlants" id="ORUFI11G02500.1"/>
    </source>
</evidence>
<evidence type="ECO:0000259" key="4">
    <source>
        <dbReference type="Pfam" id="PF00685"/>
    </source>
</evidence>
<organism evidence="5 6">
    <name type="scientific">Oryza rufipogon</name>
    <name type="common">Brownbeard rice</name>
    <name type="synonym">Asian wild rice</name>
    <dbReference type="NCBI Taxonomy" id="4529"/>
    <lineage>
        <taxon>Eukaryota</taxon>
        <taxon>Viridiplantae</taxon>
        <taxon>Streptophyta</taxon>
        <taxon>Embryophyta</taxon>
        <taxon>Tracheophyta</taxon>
        <taxon>Spermatophyta</taxon>
        <taxon>Magnoliopsida</taxon>
        <taxon>Liliopsida</taxon>
        <taxon>Poales</taxon>
        <taxon>Poaceae</taxon>
        <taxon>BOP clade</taxon>
        <taxon>Oryzoideae</taxon>
        <taxon>Oryzeae</taxon>
        <taxon>Oryzinae</taxon>
        <taxon>Oryza</taxon>
    </lineage>
</organism>
<dbReference type="OMA" id="HRSLFNI"/>
<keyword evidence="6" id="KW-1185">Reference proteome</keyword>
<dbReference type="EC" id="2.8.2.-" evidence="3"/>
<comment type="similarity">
    <text evidence="1 3">Belongs to the sulfotransferase 1 family.</text>
</comment>
<protein>
    <recommendedName>
        <fullName evidence="3">Sulfotransferase</fullName>
        <ecNumber evidence="3">2.8.2.-</ecNumber>
    </recommendedName>
</protein>
<feature type="domain" description="Sulfotransferase" evidence="4">
    <location>
        <begin position="282"/>
        <end position="367"/>
    </location>
</feature>
<dbReference type="InterPro" id="IPR000863">
    <property type="entry name" value="Sulfotransferase_dom"/>
</dbReference>
<dbReference type="GO" id="GO:0008146">
    <property type="term" value="F:sulfotransferase activity"/>
    <property type="evidence" value="ECO:0007669"/>
    <property type="project" value="InterPro"/>
</dbReference>
<proteinExistence type="inferred from homology"/>
<evidence type="ECO:0000256" key="1">
    <source>
        <dbReference type="ARBA" id="ARBA00005771"/>
    </source>
</evidence>
<dbReference type="AlphaFoldDB" id="A0A0E0R411"/>
<dbReference type="Proteomes" id="UP000008022">
    <property type="component" value="Unassembled WGS sequence"/>
</dbReference>
<sequence>MAPSFRLSSAPESADEATAHNKEIYDQLRRVAETFPSAPSLIGLPCSRHPDGWYTFTNGVVSSMVIKEHLTARATDIFLTTFPKSGTTWLKALLYSTLHRGTDELVAHSPHQLVPFLESQVFANDRIPDLSSLPSPRLFMTHIPSQSLPDSVAASGCNVVYLCRDPKDCFVHAVGHRRGAPAILRWRSQFGPFWEHILGYWRWHVEKPNQVLFLTYEELVANTLGQLRRLAELIIVFVGLHTSWLPPQLPKRPTERLTWKSMTNSGKSWRPSRRQFVSWNIDVAVRQFCNGISHFGPFWEHVLGYWRWHVETPSQVFFLTYEELAADTLGLLRRLAEFVGHPFTVEEQEAGVDRKIVEICAMESSSRLDVNLSGALTLSRKTYRTTYSSGVE</sequence>
<dbReference type="Pfam" id="PF00685">
    <property type="entry name" value="Sulfotransfer_1"/>
    <property type="match status" value="2"/>
</dbReference>
<evidence type="ECO:0000256" key="2">
    <source>
        <dbReference type="ARBA" id="ARBA00022679"/>
    </source>
</evidence>